<gene>
    <name evidence="2" type="ORF">AV654_00160</name>
</gene>
<evidence type="ECO:0000313" key="2">
    <source>
        <dbReference type="EMBL" id="KZE84359.1"/>
    </source>
</evidence>
<feature type="transmembrane region" description="Helical" evidence="1">
    <location>
        <begin position="316"/>
        <end position="336"/>
    </location>
</feature>
<name>A0A164AQ85_9BACL</name>
<dbReference type="AlphaFoldDB" id="A0A164AQ85"/>
<feature type="transmembrane region" description="Helical" evidence="1">
    <location>
        <begin position="415"/>
        <end position="432"/>
    </location>
</feature>
<evidence type="ECO:0000256" key="1">
    <source>
        <dbReference type="SAM" id="Phobius"/>
    </source>
</evidence>
<keyword evidence="3" id="KW-1185">Reference proteome</keyword>
<dbReference type="RefSeq" id="WP_063177526.1">
    <property type="nucleotide sequence ID" value="NZ_LQRA01000001.1"/>
</dbReference>
<organism evidence="2 3">
    <name type="scientific">Paenibacillus elgii</name>
    <dbReference type="NCBI Taxonomy" id="189691"/>
    <lineage>
        <taxon>Bacteria</taxon>
        <taxon>Bacillati</taxon>
        <taxon>Bacillota</taxon>
        <taxon>Bacilli</taxon>
        <taxon>Bacillales</taxon>
        <taxon>Paenibacillaceae</taxon>
        <taxon>Paenibacillus</taxon>
    </lineage>
</organism>
<protein>
    <submittedName>
        <fullName evidence="2">Uncharacterized protein</fullName>
    </submittedName>
</protein>
<feature type="transmembrane region" description="Helical" evidence="1">
    <location>
        <begin position="198"/>
        <end position="219"/>
    </location>
</feature>
<dbReference type="InterPro" id="IPR025291">
    <property type="entry name" value="DUF4153"/>
</dbReference>
<feature type="transmembrane region" description="Helical" evidence="1">
    <location>
        <begin position="87"/>
        <end position="107"/>
    </location>
</feature>
<dbReference type="EMBL" id="LQRA01000001">
    <property type="protein sequence ID" value="KZE84359.1"/>
    <property type="molecule type" value="Genomic_DNA"/>
</dbReference>
<keyword evidence="1" id="KW-0472">Membrane</keyword>
<sequence length="515" mass="57425">MKTESVPVRYEGKLLLAALGCAVIHHYLFYGKAWGVSFPLFVILFYVYYYWAVREKRELRLEPSMALVVPVLLLSFTYVAHSNLLLLVFNALAVPLLIVAHTTWHMAEEWPKTPFILRLFDQVFVQTIRYVPRPVIVAFRALSFKMKAGRSQELMKVLIGLIVSIPLLLAVVALLASADSMFDRALARLPELTSGLELGQTLFRALWIACIATGLFAYVRGLLQPKRWPPRAAEEYFSTSSEPPETIPAATPATVPGTGVAPSAVPRIDATVAATVLVVLNAVYLLFAFVQFSYFFGGGAAELPEGITYASYARKGFAELVVVTLINLTVLMIMLYGVKRPGPAAWRFLRSLFGVLVGCTGIMLSSAYLRLSMYEEAYGYTVARLLVHAFMLFLLVLFILALVKLWRERLPLLRCYAVVTVIAYVIVNYFGIDAAVTRGNIQRYEVTGRLDAPYLGSLGYEVVPLLLELKRKHPDAEGVDEALQSFRSRIESGKAASWTEFNWPEWRAAKALEGA</sequence>
<keyword evidence="1" id="KW-1133">Transmembrane helix</keyword>
<feature type="transmembrane region" description="Helical" evidence="1">
    <location>
        <begin position="272"/>
        <end position="296"/>
    </location>
</feature>
<dbReference type="OrthoDB" id="9767931at2"/>
<feature type="transmembrane region" description="Helical" evidence="1">
    <location>
        <begin position="36"/>
        <end position="53"/>
    </location>
</feature>
<reference evidence="3" key="1">
    <citation type="submission" date="2016-01" db="EMBL/GenBank/DDBJ databases">
        <title>Draft genome of Chromobacterium sp. F49.</title>
        <authorList>
            <person name="Hong K.W."/>
        </authorList>
    </citation>
    <scope>NUCLEOTIDE SEQUENCE [LARGE SCALE GENOMIC DNA]</scope>
    <source>
        <strain evidence="3">M63</strain>
    </source>
</reference>
<dbReference type="STRING" id="1007103.GCA_000213315_04503"/>
<evidence type="ECO:0000313" key="3">
    <source>
        <dbReference type="Proteomes" id="UP000076563"/>
    </source>
</evidence>
<feature type="transmembrane region" description="Helical" evidence="1">
    <location>
        <begin position="381"/>
        <end position="403"/>
    </location>
</feature>
<dbReference type="Pfam" id="PF13687">
    <property type="entry name" value="DUF4153"/>
    <property type="match status" value="1"/>
</dbReference>
<keyword evidence="1" id="KW-0812">Transmembrane</keyword>
<dbReference type="eggNOG" id="COG2205">
    <property type="taxonomic scope" value="Bacteria"/>
</dbReference>
<feature type="transmembrane region" description="Helical" evidence="1">
    <location>
        <begin position="12"/>
        <end position="30"/>
    </location>
</feature>
<feature type="transmembrane region" description="Helical" evidence="1">
    <location>
        <begin position="348"/>
        <end position="369"/>
    </location>
</feature>
<dbReference type="Proteomes" id="UP000076563">
    <property type="component" value="Unassembled WGS sequence"/>
</dbReference>
<accession>A0A164AQ85</accession>
<proteinExistence type="predicted"/>
<feature type="transmembrane region" description="Helical" evidence="1">
    <location>
        <begin position="154"/>
        <end position="178"/>
    </location>
</feature>
<comment type="caution">
    <text evidence="2">The sequence shown here is derived from an EMBL/GenBank/DDBJ whole genome shotgun (WGS) entry which is preliminary data.</text>
</comment>